<dbReference type="EMBL" id="ML119541">
    <property type="protein sequence ID" value="RPB06283.1"/>
    <property type="molecule type" value="Genomic_DNA"/>
</dbReference>
<gene>
    <name evidence="3" type="ORF">P167DRAFT_610180</name>
</gene>
<dbReference type="AlphaFoldDB" id="A0A3N4K7B2"/>
<feature type="region of interest" description="Disordered" evidence="1">
    <location>
        <begin position="98"/>
        <end position="148"/>
    </location>
</feature>
<feature type="chain" id="PRO_5018120647" description="Secreted protein" evidence="2">
    <location>
        <begin position="27"/>
        <end position="148"/>
    </location>
</feature>
<reference evidence="3 4" key="1">
    <citation type="journal article" date="2018" name="Nat. Ecol. Evol.">
        <title>Pezizomycetes genomes reveal the molecular basis of ectomycorrhizal truffle lifestyle.</title>
        <authorList>
            <person name="Murat C."/>
            <person name="Payen T."/>
            <person name="Noel B."/>
            <person name="Kuo A."/>
            <person name="Morin E."/>
            <person name="Chen J."/>
            <person name="Kohler A."/>
            <person name="Krizsan K."/>
            <person name="Balestrini R."/>
            <person name="Da Silva C."/>
            <person name="Montanini B."/>
            <person name="Hainaut M."/>
            <person name="Levati E."/>
            <person name="Barry K.W."/>
            <person name="Belfiori B."/>
            <person name="Cichocki N."/>
            <person name="Clum A."/>
            <person name="Dockter R.B."/>
            <person name="Fauchery L."/>
            <person name="Guy J."/>
            <person name="Iotti M."/>
            <person name="Le Tacon F."/>
            <person name="Lindquist E.A."/>
            <person name="Lipzen A."/>
            <person name="Malagnac F."/>
            <person name="Mello A."/>
            <person name="Molinier V."/>
            <person name="Miyauchi S."/>
            <person name="Poulain J."/>
            <person name="Riccioni C."/>
            <person name="Rubini A."/>
            <person name="Sitrit Y."/>
            <person name="Splivallo R."/>
            <person name="Traeger S."/>
            <person name="Wang M."/>
            <person name="Zifcakova L."/>
            <person name="Wipf D."/>
            <person name="Zambonelli A."/>
            <person name="Paolocci F."/>
            <person name="Nowrousian M."/>
            <person name="Ottonello S."/>
            <person name="Baldrian P."/>
            <person name="Spatafora J.W."/>
            <person name="Henrissat B."/>
            <person name="Nagy L.G."/>
            <person name="Aury J.M."/>
            <person name="Wincker P."/>
            <person name="Grigoriev I.V."/>
            <person name="Bonfante P."/>
            <person name="Martin F.M."/>
        </authorList>
    </citation>
    <scope>NUCLEOTIDE SEQUENCE [LARGE SCALE GENOMIC DNA]</scope>
    <source>
        <strain evidence="3 4">CCBAS932</strain>
    </source>
</reference>
<proteinExistence type="predicted"/>
<evidence type="ECO:0000256" key="1">
    <source>
        <dbReference type="SAM" id="MobiDB-lite"/>
    </source>
</evidence>
<evidence type="ECO:0008006" key="5">
    <source>
        <dbReference type="Google" id="ProtNLM"/>
    </source>
</evidence>
<sequence>MTTGSPLLGNSLKWVAVLCVGACVSADIATYPPYTIPKSSRRGQSIIGWNDKASLTEYEVGAPPEVWFGCGAKPPDATRAAGEGRSICERQRVFNLARRPSLPHSATTTIHPHRPQPPTPSRQSNLPTRHELRMRSSHYVPSGLRARR</sequence>
<dbReference type="Proteomes" id="UP000277580">
    <property type="component" value="Unassembled WGS sequence"/>
</dbReference>
<organism evidence="3 4">
    <name type="scientific">Morchella conica CCBAS932</name>
    <dbReference type="NCBI Taxonomy" id="1392247"/>
    <lineage>
        <taxon>Eukaryota</taxon>
        <taxon>Fungi</taxon>
        <taxon>Dikarya</taxon>
        <taxon>Ascomycota</taxon>
        <taxon>Pezizomycotina</taxon>
        <taxon>Pezizomycetes</taxon>
        <taxon>Pezizales</taxon>
        <taxon>Morchellaceae</taxon>
        <taxon>Morchella</taxon>
    </lineage>
</organism>
<evidence type="ECO:0000313" key="4">
    <source>
        <dbReference type="Proteomes" id="UP000277580"/>
    </source>
</evidence>
<evidence type="ECO:0000256" key="2">
    <source>
        <dbReference type="SAM" id="SignalP"/>
    </source>
</evidence>
<name>A0A3N4K7B2_9PEZI</name>
<feature type="signal peptide" evidence="2">
    <location>
        <begin position="1"/>
        <end position="26"/>
    </location>
</feature>
<dbReference type="InParanoid" id="A0A3N4K7B2"/>
<keyword evidence="4" id="KW-1185">Reference proteome</keyword>
<keyword evidence="2" id="KW-0732">Signal</keyword>
<accession>A0A3N4K7B2</accession>
<protein>
    <recommendedName>
        <fullName evidence="5">Secreted protein</fullName>
    </recommendedName>
</protein>
<evidence type="ECO:0000313" key="3">
    <source>
        <dbReference type="EMBL" id="RPB06283.1"/>
    </source>
</evidence>